<dbReference type="Gene3D" id="3.40.1190.10">
    <property type="entry name" value="Mur-like, catalytic domain"/>
    <property type="match status" value="1"/>
</dbReference>
<dbReference type="InterPro" id="IPR036615">
    <property type="entry name" value="Mur_ligase_C_dom_sf"/>
</dbReference>
<dbReference type="PANTHER" id="PTHR43024:SF1">
    <property type="entry name" value="UDP-N-ACETYLMURAMOYL-TRIPEPTIDE--D-ALANYL-D-ALANINE LIGASE"/>
    <property type="match status" value="1"/>
</dbReference>
<evidence type="ECO:0000256" key="3">
    <source>
        <dbReference type="ARBA" id="ARBA00022840"/>
    </source>
</evidence>
<dbReference type="EMBL" id="PEWA01000031">
    <property type="protein sequence ID" value="PIU73393.1"/>
    <property type="molecule type" value="Genomic_DNA"/>
</dbReference>
<evidence type="ECO:0000256" key="2">
    <source>
        <dbReference type="ARBA" id="ARBA00022741"/>
    </source>
</evidence>
<name>A0A2M7AS61_9BACT</name>
<protein>
    <recommendedName>
        <fullName evidence="8">Mur ligase central domain-containing protein</fullName>
    </recommendedName>
</protein>
<dbReference type="GO" id="GO:0016881">
    <property type="term" value="F:acid-amino acid ligase activity"/>
    <property type="evidence" value="ECO:0007669"/>
    <property type="project" value="InterPro"/>
</dbReference>
<feature type="domain" description="Mur ligase central" evidence="5">
    <location>
        <begin position="102"/>
        <end position="221"/>
    </location>
</feature>
<keyword evidence="3" id="KW-0067">ATP-binding</keyword>
<evidence type="ECO:0000259" key="5">
    <source>
        <dbReference type="Pfam" id="PF08245"/>
    </source>
</evidence>
<sequence>MKLKSFLYLCQLEEYDIPRIQNWLQLHPNTEVLEIKKHLVWTLKVKSLFIVSRLLFFLPPEISVISSLKLLQPIDTLFKSLIVLIVKIKLKLFHRKMTVIGVTGSWGKTTVKETLVTILQTKHHAFGTVENQNTLLGICFRILKLPFKAEIFIAEIGAYHLGDIRQICNIIHPKHGIITAIGPMHLERFRTLENIFQTKMELALSIPANGWLFLPKDLKTKTSFLKLPVKIIDYFDQIEKIYPPIANRFFCTVPKNLPSPPHRLQISQNGPITVIDDSYNSNPAGFHLALEKLKQLPQTNKIIITPGMIELGSLQDELNSQLAQEATSICQHLVIVGRTNKDSLSEGAKSAKSSTKIYFVDNFAQAQNLLPTISTTNTAILFENDLPDNYF</sequence>
<dbReference type="AlphaFoldDB" id="A0A2M7AS61"/>
<dbReference type="InterPro" id="IPR004101">
    <property type="entry name" value="Mur_ligase_C"/>
</dbReference>
<feature type="domain" description="Mur ligase C-terminal" evidence="4">
    <location>
        <begin position="262"/>
        <end position="370"/>
    </location>
</feature>
<dbReference type="Proteomes" id="UP000231407">
    <property type="component" value="Unassembled WGS sequence"/>
</dbReference>
<dbReference type="Pfam" id="PF08245">
    <property type="entry name" value="Mur_ligase_M"/>
    <property type="match status" value="1"/>
</dbReference>
<dbReference type="Pfam" id="PF02875">
    <property type="entry name" value="Mur_ligase_C"/>
    <property type="match status" value="1"/>
</dbReference>
<gene>
    <name evidence="6" type="ORF">COS78_02600</name>
</gene>
<dbReference type="SUPFAM" id="SSF53623">
    <property type="entry name" value="MurD-like peptide ligases, catalytic domain"/>
    <property type="match status" value="1"/>
</dbReference>
<evidence type="ECO:0000259" key="4">
    <source>
        <dbReference type="Pfam" id="PF02875"/>
    </source>
</evidence>
<proteinExistence type="predicted"/>
<dbReference type="GO" id="GO:0005524">
    <property type="term" value="F:ATP binding"/>
    <property type="evidence" value="ECO:0007669"/>
    <property type="project" value="UniProtKB-KW"/>
</dbReference>
<keyword evidence="1" id="KW-0436">Ligase</keyword>
<dbReference type="PANTHER" id="PTHR43024">
    <property type="entry name" value="UDP-N-ACETYLMURAMOYL-TRIPEPTIDE--D-ALANYL-D-ALANINE LIGASE"/>
    <property type="match status" value="1"/>
</dbReference>
<dbReference type="InterPro" id="IPR013221">
    <property type="entry name" value="Mur_ligase_cen"/>
</dbReference>
<evidence type="ECO:0000313" key="6">
    <source>
        <dbReference type="EMBL" id="PIU73393.1"/>
    </source>
</evidence>
<dbReference type="Gene3D" id="3.90.190.20">
    <property type="entry name" value="Mur ligase, C-terminal domain"/>
    <property type="match status" value="1"/>
</dbReference>
<keyword evidence="2" id="KW-0547">Nucleotide-binding</keyword>
<dbReference type="InterPro" id="IPR051046">
    <property type="entry name" value="MurCDEF_CellWall_CoF430Synth"/>
</dbReference>
<comment type="caution">
    <text evidence="6">The sequence shown here is derived from an EMBL/GenBank/DDBJ whole genome shotgun (WGS) entry which is preliminary data.</text>
</comment>
<evidence type="ECO:0000256" key="1">
    <source>
        <dbReference type="ARBA" id="ARBA00022598"/>
    </source>
</evidence>
<organism evidence="6 7">
    <name type="scientific">Candidatus Shapirobacteria bacterium CG06_land_8_20_14_3_00_40_12</name>
    <dbReference type="NCBI Taxonomy" id="1974881"/>
    <lineage>
        <taxon>Bacteria</taxon>
        <taxon>Candidatus Shapironibacteriota</taxon>
    </lineage>
</organism>
<evidence type="ECO:0008006" key="8">
    <source>
        <dbReference type="Google" id="ProtNLM"/>
    </source>
</evidence>
<accession>A0A2M7AS61</accession>
<dbReference type="SUPFAM" id="SSF53244">
    <property type="entry name" value="MurD-like peptide ligases, peptide-binding domain"/>
    <property type="match status" value="1"/>
</dbReference>
<reference evidence="7" key="1">
    <citation type="submission" date="2017-09" db="EMBL/GenBank/DDBJ databases">
        <title>Depth-based differentiation of microbial function through sediment-hosted aquifers and enrichment of novel symbionts in the deep terrestrial subsurface.</title>
        <authorList>
            <person name="Probst A.J."/>
            <person name="Ladd B."/>
            <person name="Jarett J.K."/>
            <person name="Geller-Mcgrath D.E."/>
            <person name="Sieber C.M.K."/>
            <person name="Emerson J.B."/>
            <person name="Anantharaman K."/>
            <person name="Thomas B.C."/>
            <person name="Malmstrom R."/>
            <person name="Stieglmeier M."/>
            <person name="Klingl A."/>
            <person name="Woyke T."/>
            <person name="Ryan C.M."/>
            <person name="Banfield J.F."/>
        </authorList>
    </citation>
    <scope>NUCLEOTIDE SEQUENCE [LARGE SCALE GENOMIC DNA]</scope>
</reference>
<dbReference type="InterPro" id="IPR036565">
    <property type="entry name" value="Mur-like_cat_sf"/>
</dbReference>
<evidence type="ECO:0000313" key="7">
    <source>
        <dbReference type="Proteomes" id="UP000231407"/>
    </source>
</evidence>